<proteinExistence type="predicted"/>
<evidence type="ECO:0000256" key="2">
    <source>
        <dbReference type="SAM" id="MobiDB-lite"/>
    </source>
</evidence>
<comment type="caution">
    <text evidence="4">The sequence shown here is derived from an EMBL/GenBank/DDBJ whole genome shotgun (WGS) entry which is preliminary data.</text>
</comment>
<name>A0AAD2JPA7_9STRA</name>
<sequence length="579" mass="60529">MRRIFGARQESPDANLVKRELILDERVLVISTFELNKVASLTYNELVCDDIFEMIEVILAQPLRHTALALSKTLTVMLHCLVYGSEKCVNSGYGISRFVEGLREYNTVLIAQQRQGLGGAISRIKGGGVDKGEPVRETAKKICVLLANIKDLQRIRHENASKDSLVPVGNNKVGFITDEVRLLILQKRIEKQNQINLKSNLAKAEGGFGGGYNAADGKSVVGAAHGIEEMMKMAKQQKKKFSDEGIAQVGEPEDERILRELMEEANAVKKAQEKALQEAASERQAQEAANAQELDLLSFGGGGVVTAPSPAPAATADLLGGGGMDLMGGGGGGGMTAPAPTGDLLGGMVTMDPFSANTGTPAAQPQTSLLNGLLSFAIGQNISSVPSSATKPTHVSAPAPAPMHDPFGDMVLGPASGNSAPVYTGDAFNAAPSISVSQDHDAGVCTLGMQNMILAEQPPAMQQQQTPALMAASEDRFAALDALAGNTSSNQYMESPHMGFALPPSTTPNQPSFVATPEYPSQPTAISAGAGRIATRYGDAGNDNDDDEDNPWVMGGTAGTGLSDPVSPPPGAAPPPPPP</sequence>
<dbReference type="Proteomes" id="UP001295423">
    <property type="component" value="Unassembled WGS sequence"/>
</dbReference>
<dbReference type="InterPro" id="IPR013809">
    <property type="entry name" value="ENTH"/>
</dbReference>
<reference evidence="4" key="1">
    <citation type="submission" date="2023-08" db="EMBL/GenBank/DDBJ databases">
        <authorList>
            <person name="Audoor S."/>
            <person name="Bilcke G."/>
        </authorList>
    </citation>
    <scope>NUCLEOTIDE SEQUENCE</scope>
</reference>
<keyword evidence="1" id="KW-0175">Coiled coil</keyword>
<evidence type="ECO:0000313" key="5">
    <source>
        <dbReference type="Proteomes" id="UP001295423"/>
    </source>
</evidence>
<dbReference type="Gene3D" id="1.25.40.90">
    <property type="match status" value="1"/>
</dbReference>
<evidence type="ECO:0000313" key="4">
    <source>
        <dbReference type="EMBL" id="CAJ1969430.1"/>
    </source>
</evidence>
<dbReference type="InterPro" id="IPR008942">
    <property type="entry name" value="ENTH_VHS"/>
</dbReference>
<feature type="compositionally biased region" description="Pro residues" evidence="2">
    <location>
        <begin position="566"/>
        <end position="579"/>
    </location>
</feature>
<evidence type="ECO:0000259" key="3">
    <source>
        <dbReference type="Pfam" id="PF01417"/>
    </source>
</evidence>
<gene>
    <name evidence="4" type="ORF">CYCCA115_LOCUS23704</name>
</gene>
<protein>
    <recommendedName>
        <fullName evidence="3">ENTH domain-containing protein</fullName>
    </recommendedName>
</protein>
<keyword evidence="5" id="KW-1185">Reference proteome</keyword>
<feature type="coiled-coil region" evidence="1">
    <location>
        <begin position="258"/>
        <end position="289"/>
    </location>
</feature>
<dbReference type="EMBL" id="CAKOGP040002424">
    <property type="protein sequence ID" value="CAJ1969430.1"/>
    <property type="molecule type" value="Genomic_DNA"/>
</dbReference>
<feature type="domain" description="ENTH" evidence="3">
    <location>
        <begin position="30"/>
        <end position="148"/>
    </location>
</feature>
<organism evidence="4 5">
    <name type="scientific">Cylindrotheca closterium</name>
    <dbReference type="NCBI Taxonomy" id="2856"/>
    <lineage>
        <taxon>Eukaryota</taxon>
        <taxon>Sar</taxon>
        <taxon>Stramenopiles</taxon>
        <taxon>Ochrophyta</taxon>
        <taxon>Bacillariophyta</taxon>
        <taxon>Bacillariophyceae</taxon>
        <taxon>Bacillariophycidae</taxon>
        <taxon>Bacillariales</taxon>
        <taxon>Bacillariaceae</taxon>
        <taxon>Cylindrotheca</taxon>
    </lineage>
</organism>
<evidence type="ECO:0000256" key="1">
    <source>
        <dbReference type="SAM" id="Coils"/>
    </source>
</evidence>
<dbReference type="Pfam" id="PF01417">
    <property type="entry name" value="ENTH"/>
    <property type="match status" value="1"/>
</dbReference>
<accession>A0AAD2JPA7</accession>
<feature type="region of interest" description="Disordered" evidence="2">
    <location>
        <begin position="529"/>
        <end position="579"/>
    </location>
</feature>
<dbReference type="AlphaFoldDB" id="A0AAD2JPA7"/>